<dbReference type="EMBL" id="CM041537">
    <property type="protein sequence ID" value="KAI3369650.1"/>
    <property type="molecule type" value="Genomic_DNA"/>
</dbReference>
<gene>
    <name evidence="1" type="ORF">L3Q82_025360</name>
</gene>
<evidence type="ECO:0000313" key="2">
    <source>
        <dbReference type="Proteomes" id="UP000831701"/>
    </source>
</evidence>
<organism evidence="1 2">
    <name type="scientific">Scortum barcoo</name>
    <name type="common">barcoo grunter</name>
    <dbReference type="NCBI Taxonomy" id="214431"/>
    <lineage>
        <taxon>Eukaryota</taxon>
        <taxon>Metazoa</taxon>
        <taxon>Chordata</taxon>
        <taxon>Craniata</taxon>
        <taxon>Vertebrata</taxon>
        <taxon>Euteleostomi</taxon>
        <taxon>Actinopterygii</taxon>
        <taxon>Neopterygii</taxon>
        <taxon>Teleostei</taxon>
        <taxon>Neoteleostei</taxon>
        <taxon>Acanthomorphata</taxon>
        <taxon>Eupercaria</taxon>
        <taxon>Centrarchiformes</taxon>
        <taxon>Terapontoidei</taxon>
        <taxon>Terapontidae</taxon>
        <taxon>Scortum</taxon>
    </lineage>
</organism>
<name>A0ACB8WNL5_9TELE</name>
<reference evidence="1" key="1">
    <citation type="submission" date="2022-04" db="EMBL/GenBank/DDBJ databases">
        <title>Jade perch genome.</title>
        <authorList>
            <person name="Chao B."/>
        </authorList>
    </citation>
    <scope>NUCLEOTIDE SEQUENCE</scope>
    <source>
        <strain evidence="1">CB-2022</strain>
    </source>
</reference>
<dbReference type="Proteomes" id="UP000831701">
    <property type="component" value="Chromosome 7"/>
</dbReference>
<sequence>MIRDCSKDESTDLRSLQPNTMLFNTGYLRLKISSTVPRRGQGGAKERLSLNPQVGSLSGHEEDDSDTDMSESERLYVLPSGWVPPKLKLRPEVIEAEDYSFHSHRLRGHGHYGCHFPDFLPPPFNSWSLGQLAVFYNMQGQVGPQPRPVGSLERYLERLLQLEWHQIQTVQEESGKSVVSNVISSSHRSSAAAPLRLSSPKCILHCQRAFPFTFFSSLASHSALQSHCACTLCRVRFSACNTSCCLSTRNPTHQSRAVLEHRGPVSLPNRSYSESRVHSSDRRSASQVKRFSSPARTNSYLRRMQASGNIRNPVQ</sequence>
<accession>A0ACB8WNL5</accession>
<feature type="non-terminal residue" evidence="1">
    <location>
        <position position="315"/>
    </location>
</feature>
<protein>
    <submittedName>
        <fullName evidence="1">Uncharacterized protein</fullName>
    </submittedName>
</protein>
<keyword evidence="2" id="KW-1185">Reference proteome</keyword>
<evidence type="ECO:0000313" key="1">
    <source>
        <dbReference type="EMBL" id="KAI3369650.1"/>
    </source>
</evidence>
<comment type="caution">
    <text evidence="1">The sequence shown here is derived from an EMBL/GenBank/DDBJ whole genome shotgun (WGS) entry which is preliminary data.</text>
</comment>
<proteinExistence type="predicted"/>